<feature type="binding site" evidence="7">
    <location>
        <position position="113"/>
    </location>
    <ligand>
        <name>ATP</name>
        <dbReference type="ChEBI" id="CHEBI:30616"/>
    </ligand>
</feature>
<protein>
    <recommendedName>
        <fullName evidence="1">non-specific serine/threonine protein kinase</fullName>
        <ecNumber evidence="1">2.7.11.1</ecNumber>
    </recommendedName>
</protein>
<dbReference type="Proteomes" id="UP000324233">
    <property type="component" value="Chromosome"/>
</dbReference>
<evidence type="ECO:0000256" key="8">
    <source>
        <dbReference type="SAM" id="Phobius"/>
    </source>
</evidence>
<keyword evidence="8" id="KW-1133">Transmembrane helix</keyword>
<dbReference type="RefSeq" id="WP_148591976.1">
    <property type="nucleotide sequence ID" value="NZ_CP042997.1"/>
</dbReference>
<evidence type="ECO:0000256" key="1">
    <source>
        <dbReference type="ARBA" id="ARBA00012513"/>
    </source>
</evidence>
<keyword evidence="4 7" id="KW-0547">Nucleotide-binding</keyword>
<evidence type="ECO:0000313" key="10">
    <source>
        <dbReference type="EMBL" id="QEH32645.1"/>
    </source>
</evidence>
<keyword evidence="5 10" id="KW-0418">Kinase</keyword>
<proteinExistence type="predicted"/>
<dbReference type="EMBL" id="CP042997">
    <property type="protein sequence ID" value="QEH32645.1"/>
    <property type="molecule type" value="Genomic_DNA"/>
</dbReference>
<dbReference type="PROSITE" id="PS00107">
    <property type="entry name" value="PROTEIN_KINASE_ATP"/>
    <property type="match status" value="1"/>
</dbReference>
<dbReference type="CDD" id="cd14014">
    <property type="entry name" value="STKc_PknB_like"/>
    <property type="match status" value="1"/>
</dbReference>
<feature type="transmembrane region" description="Helical" evidence="8">
    <location>
        <begin position="386"/>
        <end position="408"/>
    </location>
</feature>
<accession>A0A5B9VY48</accession>
<keyword evidence="8" id="KW-0472">Membrane</keyword>
<dbReference type="GO" id="GO:0005524">
    <property type="term" value="F:ATP binding"/>
    <property type="evidence" value="ECO:0007669"/>
    <property type="project" value="UniProtKB-UniRule"/>
</dbReference>
<evidence type="ECO:0000256" key="7">
    <source>
        <dbReference type="PROSITE-ProRule" id="PRU10141"/>
    </source>
</evidence>
<dbReference type="EC" id="2.7.11.1" evidence="1"/>
<dbReference type="FunFam" id="1.10.510.10:FF:000021">
    <property type="entry name" value="Serine/threonine protein kinase"/>
    <property type="match status" value="1"/>
</dbReference>
<dbReference type="OrthoDB" id="6111975at2"/>
<evidence type="ECO:0000256" key="3">
    <source>
        <dbReference type="ARBA" id="ARBA00022679"/>
    </source>
</evidence>
<evidence type="ECO:0000256" key="6">
    <source>
        <dbReference type="ARBA" id="ARBA00022840"/>
    </source>
</evidence>
<dbReference type="Gene3D" id="1.10.510.10">
    <property type="entry name" value="Transferase(Phosphotransferase) domain 1"/>
    <property type="match status" value="1"/>
</dbReference>
<evidence type="ECO:0000259" key="9">
    <source>
        <dbReference type="PROSITE" id="PS50011"/>
    </source>
</evidence>
<dbReference type="GO" id="GO:0004674">
    <property type="term" value="F:protein serine/threonine kinase activity"/>
    <property type="evidence" value="ECO:0007669"/>
    <property type="project" value="UniProtKB-KW"/>
</dbReference>
<keyword evidence="2" id="KW-0723">Serine/threonine-protein kinase</keyword>
<dbReference type="PROSITE" id="PS50011">
    <property type="entry name" value="PROTEIN_KINASE_DOM"/>
    <property type="match status" value="1"/>
</dbReference>
<dbReference type="PROSITE" id="PS00108">
    <property type="entry name" value="PROTEIN_KINASE_ST"/>
    <property type="match status" value="1"/>
</dbReference>
<dbReference type="InterPro" id="IPR008271">
    <property type="entry name" value="Ser/Thr_kinase_AS"/>
</dbReference>
<dbReference type="InterPro" id="IPR000719">
    <property type="entry name" value="Prot_kinase_dom"/>
</dbReference>
<dbReference type="Gene3D" id="1.25.40.10">
    <property type="entry name" value="Tetratricopeptide repeat domain"/>
    <property type="match status" value="1"/>
</dbReference>
<dbReference type="SMART" id="SM00220">
    <property type="entry name" value="S_TKc"/>
    <property type="match status" value="1"/>
</dbReference>
<sequence length="775" mass="84923">MSRPEPLSAASASLSSLVARAADEFLERLDRGERPDVEAFASRYPEVADVLPQILPVLTMLQDFKPDASSRLANLVEAGDLGDFRLLREIGRGGMGIVYEAEQAALNRRVALKVLPVSPGLSSRQLARFQIEAQVAAVLNHPNIVPIYSVGCDRGVHFHAMRLIDGPSIAEVLRGERRLDPGGAGALRGGGAIGPRDAARMARQAADALEHAHSLGIVHRDIKPGNLLLDGSGNLWVSDFGLARLQGVSDLTVSGDMLGTLRYMSPEQAAGGRMLDPRTDVYALGVTLYEMLTGVPPFDAADRHELLRQITHDEPTPVRQRDSAVPRDLETIVQKAMAKDPAHRYASAADMAEDLGRFLEDRPILARRPTLTERVSRWSRRHHRSMVVGGAFLAVLSLALVGGMAVLWKARQGAQAALADARKARNWEREALAFTFTASDQITSRALSMMAATGQKLSQQEREFCRVALDYYKQIATRYREDAEMRRAAAAALHRIGFIGMLLGEPDADQAYARSIDLYSALLGKAPGDRELRSEFCTLLGDRVLLNRKNGNLARAVECLEMLLPIQEGLVREFPEAANYLVSLCYRQAELMQVMEETARRDAADSIRPVLSRNVELALGLDGGNARVWNNLAWVLGNHPSAAPQDIVIALRLARAAVSRAPEDGTVWNTLGVMSYRAGDLDGAVAALEKSMKYRDGGDPYDWLFLAMVKHQQGRHEDAMHWFGRVDPWMAGHPAMASNAEIGRFQAEARKLLRLEPITFQGAGPAFMGLPFLAP</sequence>
<keyword evidence="6 7" id="KW-0067">ATP-binding</keyword>
<reference evidence="10 11" key="1">
    <citation type="submission" date="2019-08" db="EMBL/GenBank/DDBJ databases">
        <title>Deep-cultivation of Planctomycetes and their phenomic and genomic characterization uncovers novel biology.</title>
        <authorList>
            <person name="Wiegand S."/>
            <person name="Jogler M."/>
            <person name="Boedeker C."/>
            <person name="Pinto D."/>
            <person name="Vollmers J."/>
            <person name="Rivas-Marin E."/>
            <person name="Kohn T."/>
            <person name="Peeters S.H."/>
            <person name="Heuer A."/>
            <person name="Rast P."/>
            <person name="Oberbeckmann S."/>
            <person name="Bunk B."/>
            <person name="Jeske O."/>
            <person name="Meyerdierks A."/>
            <person name="Storesund J.E."/>
            <person name="Kallscheuer N."/>
            <person name="Luecker S."/>
            <person name="Lage O.M."/>
            <person name="Pohl T."/>
            <person name="Merkel B.J."/>
            <person name="Hornburger P."/>
            <person name="Mueller R.-W."/>
            <person name="Bruemmer F."/>
            <person name="Labrenz M."/>
            <person name="Spormann A.M."/>
            <person name="Op den Camp H."/>
            <person name="Overmann J."/>
            <person name="Amann R."/>
            <person name="Jetten M.S.M."/>
            <person name="Mascher T."/>
            <person name="Medema M.H."/>
            <person name="Devos D.P."/>
            <person name="Kaster A.-K."/>
            <person name="Ovreas L."/>
            <person name="Rohde M."/>
            <person name="Galperin M.Y."/>
            <person name="Jogler C."/>
        </authorList>
    </citation>
    <scope>NUCLEOTIDE SEQUENCE [LARGE SCALE GENOMIC DNA]</scope>
    <source>
        <strain evidence="10 11">OJF2</strain>
    </source>
</reference>
<dbReference type="AlphaFoldDB" id="A0A5B9VY48"/>
<dbReference type="SUPFAM" id="SSF56112">
    <property type="entry name" value="Protein kinase-like (PK-like)"/>
    <property type="match status" value="1"/>
</dbReference>
<dbReference type="PANTHER" id="PTHR43289:SF34">
    <property type="entry name" value="SERINE_THREONINE-PROTEIN KINASE YBDM-RELATED"/>
    <property type="match status" value="1"/>
</dbReference>
<evidence type="ECO:0000313" key="11">
    <source>
        <dbReference type="Proteomes" id="UP000324233"/>
    </source>
</evidence>
<organism evidence="10 11">
    <name type="scientific">Aquisphaera giovannonii</name>
    <dbReference type="NCBI Taxonomy" id="406548"/>
    <lineage>
        <taxon>Bacteria</taxon>
        <taxon>Pseudomonadati</taxon>
        <taxon>Planctomycetota</taxon>
        <taxon>Planctomycetia</taxon>
        <taxon>Isosphaerales</taxon>
        <taxon>Isosphaeraceae</taxon>
        <taxon>Aquisphaera</taxon>
    </lineage>
</organism>
<keyword evidence="3 10" id="KW-0808">Transferase</keyword>
<dbReference type="Gene3D" id="3.30.200.20">
    <property type="entry name" value="Phosphorylase Kinase, domain 1"/>
    <property type="match status" value="1"/>
</dbReference>
<evidence type="ECO:0000256" key="4">
    <source>
        <dbReference type="ARBA" id="ARBA00022741"/>
    </source>
</evidence>
<dbReference type="KEGG" id="agv:OJF2_11240"/>
<dbReference type="InterPro" id="IPR011009">
    <property type="entry name" value="Kinase-like_dom_sf"/>
</dbReference>
<keyword evidence="11" id="KW-1185">Reference proteome</keyword>
<evidence type="ECO:0000256" key="5">
    <source>
        <dbReference type="ARBA" id="ARBA00022777"/>
    </source>
</evidence>
<dbReference type="PANTHER" id="PTHR43289">
    <property type="entry name" value="MITOGEN-ACTIVATED PROTEIN KINASE KINASE KINASE 20-RELATED"/>
    <property type="match status" value="1"/>
</dbReference>
<name>A0A5B9VY48_9BACT</name>
<feature type="domain" description="Protein kinase" evidence="9">
    <location>
        <begin position="84"/>
        <end position="359"/>
    </location>
</feature>
<gene>
    <name evidence="10" type="primary">prkC_10</name>
    <name evidence="10" type="ORF">OJF2_11240</name>
</gene>
<keyword evidence="8" id="KW-0812">Transmembrane</keyword>
<dbReference type="InterPro" id="IPR011990">
    <property type="entry name" value="TPR-like_helical_dom_sf"/>
</dbReference>
<dbReference type="Pfam" id="PF00069">
    <property type="entry name" value="Pkinase"/>
    <property type="match status" value="1"/>
</dbReference>
<evidence type="ECO:0000256" key="2">
    <source>
        <dbReference type="ARBA" id="ARBA00022527"/>
    </source>
</evidence>
<dbReference type="InterPro" id="IPR017441">
    <property type="entry name" value="Protein_kinase_ATP_BS"/>
</dbReference>
<dbReference type="SUPFAM" id="SSF48452">
    <property type="entry name" value="TPR-like"/>
    <property type="match status" value="1"/>
</dbReference>